<evidence type="ECO:0000256" key="8">
    <source>
        <dbReference type="ARBA" id="ARBA00034484"/>
    </source>
</evidence>
<evidence type="ECO:0000256" key="7">
    <source>
        <dbReference type="ARBA" id="ARBA00034457"/>
    </source>
</evidence>
<name>A0AAN9IK72_CROPI</name>
<dbReference type="Proteomes" id="UP001372338">
    <property type="component" value="Unassembled WGS sequence"/>
</dbReference>
<dbReference type="AlphaFoldDB" id="A0AAN9IK72"/>
<comment type="subcellular location">
    <subcellularLocation>
        <location evidence="1">Cytoplasmic vesicle</location>
    </subcellularLocation>
    <subcellularLocation>
        <location evidence="2">Secreted</location>
    </subcellularLocation>
</comment>
<evidence type="ECO:0000313" key="12">
    <source>
        <dbReference type="Proteomes" id="UP001372338"/>
    </source>
</evidence>
<evidence type="ECO:0000256" key="5">
    <source>
        <dbReference type="ARBA" id="ARBA00023279"/>
    </source>
</evidence>
<protein>
    <recommendedName>
        <fullName evidence="10">Prolamin-like domain-containing protein</fullName>
    </recommendedName>
</protein>
<evidence type="ECO:0000256" key="4">
    <source>
        <dbReference type="ARBA" id="ARBA00022729"/>
    </source>
</evidence>
<evidence type="ECO:0000256" key="1">
    <source>
        <dbReference type="ARBA" id="ARBA00004541"/>
    </source>
</evidence>
<dbReference type="InterPro" id="IPR008502">
    <property type="entry name" value="Prolamin-like"/>
</dbReference>
<dbReference type="EMBL" id="JAYWIO010000002">
    <property type="protein sequence ID" value="KAK7282382.1"/>
    <property type="molecule type" value="Genomic_DNA"/>
</dbReference>
<evidence type="ECO:0000256" key="9">
    <source>
        <dbReference type="SAM" id="MobiDB-lite"/>
    </source>
</evidence>
<keyword evidence="4" id="KW-0732">Signal</keyword>
<reference evidence="11 12" key="1">
    <citation type="submission" date="2024-01" db="EMBL/GenBank/DDBJ databases">
        <title>The genomes of 5 underutilized Papilionoideae crops provide insights into root nodulation and disease resistanc.</title>
        <authorList>
            <person name="Yuan L."/>
        </authorList>
    </citation>
    <scope>NUCLEOTIDE SEQUENCE [LARGE SCALE GENOMIC DNA]</scope>
    <source>
        <strain evidence="11">ZHUSHIDOU_FW_LH</strain>
        <tissue evidence="11">Leaf</tissue>
    </source>
</reference>
<feature type="compositionally biased region" description="Polar residues" evidence="9">
    <location>
        <begin position="105"/>
        <end position="119"/>
    </location>
</feature>
<proteinExistence type="inferred from homology"/>
<keyword evidence="6" id="KW-0968">Cytoplasmic vesicle</keyword>
<sequence length="128" mass="14154">MVTMVTARKLISTTSTPTLATRLHLNDNNNNKCWDALFQLQLCTGEIIMFFLNGETYLGSGCCNALLTIAQICWPDMITTLGLTQQEGDILRGYCDEEAHHNNKSMPSSAMVNASHPFSNNNNNNVVN</sequence>
<evidence type="ECO:0000256" key="3">
    <source>
        <dbReference type="ARBA" id="ARBA00022525"/>
    </source>
</evidence>
<accession>A0AAN9IK72</accession>
<feature type="region of interest" description="Disordered" evidence="9">
    <location>
        <begin position="105"/>
        <end position="128"/>
    </location>
</feature>
<keyword evidence="5" id="KW-0278">Fertilization</keyword>
<feature type="domain" description="Prolamin-like" evidence="10">
    <location>
        <begin position="32"/>
        <end position="96"/>
    </location>
</feature>
<evidence type="ECO:0000259" key="10">
    <source>
        <dbReference type="Pfam" id="PF05617"/>
    </source>
</evidence>
<dbReference type="GO" id="GO:0005576">
    <property type="term" value="C:extracellular region"/>
    <property type="evidence" value="ECO:0007669"/>
    <property type="project" value="UniProtKB-SubCell"/>
</dbReference>
<dbReference type="GO" id="GO:0009567">
    <property type="term" value="P:double fertilization forming a zygote and endosperm"/>
    <property type="evidence" value="ECO:0007669"/>
    <property type="project" value="InterPro"/>
</dbReference>
<dbReference type="Pfam" id="PF05617">
    <property type="entry name" value="Prolamin_like"/>
    <property type="match status" value="1"/>
</dbReference>
<evidence type="ECO:0000256" key="2">
    <source>
        <dbReference type="ARBA" id="ARBA00004613"/>
    </source>
</evidence>
<evidence type="ECO:0000256" key="6">
    <source>
        <dbReference type="ARBA" id="ARBA00023329"/>
    </source>
</evidence>
<dbReference type="InterPro" id="IPR044711">
    <property type="entry name" value="EC11-15"/>
</dbReference>
<dbReference type="GO" id="GO:2000008">
    <property type="term" value="P:regulation of protein localization to cell surface"/>
    <property type="evidence" value="ECO:0007669"/>
    <property type="project" value="UniProtKB-ARBA"/>
</dbReference>
<keyword evidence="3" id="KW-0964">Secreted</keyword>
<dbReference type="GO" id="GO:0080155">
    <property type="term" value="P:regulation of double fertilization forming a zygote and endosperm"/>
    <property type="evidence" value="ECO:0007669"/>
    <property type="project" value="UniProtKB-ARBA"/>
</dbReference>
<dbReference type="GO" id="GO:0031410">
    <property type="term" value="C:cytoplasmic vesicle"/>
    <property type="evidence" value="ECO:0007669"/>
    <property type="project" value="UniProtKB-SubCell"/>
</dbReference>
<evidence type="ECO:0000313" key="11">
    <source>
        <dbReference type="EMBL" id="KAK7282382.1"/>
    </source>
</evidence>
<gene>
    <name evidence="11" type="ORF">RIF29_11090</name>
</gene>
<comment type="similarity">
    <text evidence="8">Belongs to the plant egg cell-secreted peptide family.</text>
</comment>
<keyword evidence="12" id="KW-1185">Reference proteome</keyword>
<comment type="function">
    <text evidence="7">Involved in the regulation of gamete interactions during the double fertilization and to prevent multiple-pollen tube attraction; mediates the redistribution of the gamete fusogen HAP2/GCS1 to the cell surface after secretion upon sperm arrival.</text>
</comment>
<comment type="caution">
    <text evidence="11">The sequence shown here is derived from an EMBL/GenBank/DDBJ whole genome shotgun (WGS) entry which is preliminary data.</text>
</comment>
<dbReference type="PANTHER" id="PTHR35293">
    <property type="entry name" value="EGG CELL-SECRETED PROTEIN 1.5"/>
    <property type="match status" value="1"/>
</dbReference>
<dbReference type="PANTHER" id="PTHR35293:SF1">
    <property type="entry name" value="EGG CELL-SECRETED PROTEIN 1.5"/>
    <property type="match status" value="1"/>
</dbReference>
<organism evidence="11 12">
    <name type="scientific">Crotalaria pallida</name>
    <name type="common">Smooth rattlebox</name>
    <name type="synonym">Crotalaria striata</name>
    <dbReference type="NCBI Taxonomy" id="3830"/>
    <lineage>
        <taxon>Eukaryota</taxon>
        <taxon>Viridiplantae</taxon>
        <taxon>Streptophyta</taxon>
        <taxon>Embryophyta</taxon>
        <taxon>Tracheophyta</taxon>
        <taxon>Spermatophyta</taxon>
        <taxon>Magnoliopsida</taxon>
        <taxon>eudicotyledons</taxon>
        <taxon>Gunneridae</taxon>
        <taxon>Pentapetalae</taxon>
        <taxon>rosids</taxon>
        <taxon>fabids</taxon>
        <taxon>Fabales</taxon>
        <taxon>Fabaceae</taxon>
        <taxon>Papilionoideae</taxon>
        <taxon>50 kb inversion clade</taxon>
        <taxon>genistoids sensu lato</taxon>
        <taxon>core genistoids</taxon>
        <taxon>Crotalarieae</taxon>
        <taxon>Crotalaria</taxon>
    </lineage>
</organism>